<dbReference type="AlphaFoldDB" id="A0A4U5M1I3"/>
<feature type="transmembrane region" description="Helical" evidence="2">
    <location>
        <begin position="334"/>
        <end position="355"/>
    </location>
</feature>
<keyword evidence="4" id="KW-1185">Reference proteome</keyword>
<feature type="compositionally biased region" description="Polar residues" evidence="1">
    <location>
        <begin position="1"/>
        <end position="11"/>
    </location>
</feature>
<feature type="region of interest" description="Disordered" evidence="1">
    <location>
        <begin position="1"/>
        <end position="37"/>
    </location>
</feature>
<reference evidence="3 4" key="2">
    <citation type="journal article" date="2019" name="G3 (Bethesda)">
        <title>Hybrid Assembly of the Genome of the Entomopathogenic Nematode Steinernema carpocapsae Identifies the X-Chromosome.</title>
        <authorList>
            <person name="Serra L."/>
            <person name="Macchietto M."/>
            <person name="Macias-Munoz A."/>
            <person name="McGill C.J."/>
            <person name="Rodriguez I.M."/>
            <person name="Rodriguez B."/>
            <person name="Murad R."/>
            <person name="Mortazavi A."/>
        </authorList>
    </citation>
    <scope>NUCLEOTIDE SEQUENCE [LARGE SCALE GENOMIC DNA]</scope>
    <source>
        <strain evidence="3 4">ALL</strain>
    </source>
</reference>
<evidence type="ECO:0000256" key="2">
    <source>
        <dbReference type="SAM" id="Phobius"/>
    </source>
</evidence>
<proteinExistence type="predicted"/>
<dbReference type="Proteomes" id="UP000298663">
    <property type="component" value="Unassembled WGS sequence"/>
</dbReference>
<keyword evidence="2" id="KW-1133">Transmembrane helix</keyword>
<comment type="caution">
    <text evidence="3">The sequence shown here is derived from an EMBL/GenBank/DDBJ whole genome shotgun (WGS) entry which is preliminary data.</text>
</comment>
<organism evidence="3 4">
    <name type="scientific">Steinernema carpocapsae</name>
    <name type="common">Entomopathogenic nematode</name>
    <dbReference type="NCBI Taxonomy" id="34508"/>
    <lineage>
        <taxon>Eukaryota</taxon>
        <taxon>Metazoa</taxon>
        <taxon>Ecdysozoa</taxon>
        <taxon>Nematoda</taxon>
        <taxon>Chromadorea</taxon>
        <taxon>Rhabditida</taxon>
        <taxon>Tylenchina</taxon>
        <taxon>Panagrolaimomorpha</taxon>
        <taxon>Strongyloidoidea</taxon>
        <taxon>Steinernematidae</taxon>
        <taxon>Steinernema</taxon>
    </lineage>
</organism>
<evidence type="ECO:0000313" key="4">
    <source>
        <dbReference type="Proteomes" id="UP000298663"/>
    </source>
</evidence>
<protein>
    <submittedName>
        <fullName evidence="3">Uncharacterized protein</fullName>
    </submittedName>
</protein>
<gene>
    <name evidence="3" type="ORF">L596_026478</name>
</gene>
<keyword evidence="2" id="KW-0472">Membrane</keyword>
<evidence type="ECO:0000256" key="1">
    <source>
        <dbReference type="SAM" id="MobiDB-lite"/>
    </source>
</evidence>
<evidence type="ECO:0000313" key="3">
    <source>
        <dbReference type="EMBL" id="TKR62541.1"/>
    </source>
</evidence>
<feature type="transmembrane region" description="Helical" evidence="2">
    <location>
        <begin position="256"/>
        <end position="276"/>
    </location>
</feature>
<accession>A0A4U5M1I3</accession>
<feature type="transmembrane region" description="Helical" evidence="2">
    <location>
        <begin position="103"/>
        <end position="126"/>
    </location>
</feature>
<keyword evidence="2" id="KW-0812">Transmembrane</keyword>
<feature type="transmembrane region" description="Helical" evidence="2">
    <location>
        <begin position="138"/>
        <end position="158"/>
    </location>
</feature>
<reference evidence="3 4" key="1">
    <citation type="journal article" date="2015" name="Genome Biol.">
        <title>Comparative genomics of Steinernema reveals deeply conserved gene regulatory networks.</title>
        <authorList>
            <person name="Dillman A.R."/>
            <person name="Macchietto M."/>
            <person name="Porter C.F."/>
            <person name="Rogers A."/>
            <person name="Williams B."/>
            <person name="Antoshechkin I."/>
            <person name="Lee M.M."/>
            <person name="Goodwin Z."/>
            <person name="Lu X."/>
            <person name="Lewis E.E."/>
            <person name="Goodrich-Blair H."/>
            <person name="Stock S.P."/>
            <person name="Adams B.J."/>
            <person name="Sternberg P.W."/>
            <person name="Mortazavi A."/>
        </authorList>
    </citation>
    <scope>NUCLEOTIDE SEQUENCE [LARGE SCALE GENOMIC DNA]</scope>
    <source>
        <strain evidence="3 4">ALL</strain>
    </source>
</reference>
<dbReference type="EMBL" id="AZBU02000010">
    <property type="protein sequence ID" value="TKR62541.1"/>
    <property type="molecule type" value="Genomic_DNA"/>
</dbReference>
<sequence length="399" mass="45921">MSNPYGNQNQQYPPNTYPNGIPNYNNPYGNNNPNNNPYNPYNNPNVPNYYVTQPPYYPNTQPNFWNPNPNPWTNQNPDPYGTSTALYWLNESPERNWRMDKEVIYYIIKSLLLGGGVVFSLLILLLSICCRRGHFRGIRWYAVNLMVVNLIHIANMVISDNTYGIHDLLLQQFQQAIGNYQNNNYLNNNNYPNMPNPSMPNVLYPAYNAYKYFITNYDLYTIPIKRWTMCVYCFTTTFLALETVHRYRTNSKGLPAIVWLLIVAFADLAPAAIFITYIQGYPTLKTYPNVYESYHFVVLCMLTLAIILFFLLSSCICCCSTAGGTTARPFGGPALAGVLIYIVCTAVTQYTYAYIVTMDLGYELFEHYDKKLPWAYGYIEPNLFAPMKRFEQDIGYANG</sequence>
<feature type="transmembrane region" description="Helical" evidence="2">
    <location>
        <begin position="296"/>
        <end position="322"/>
    </location>
</feature>
<name>A0A4U5M1I3_STECR</name>
<feature type="compositionally biased region" description="Low complexity" evidence="1">
    <location>
        <begin position="12"/>
        <end position="37"/>
    </location>
</feature>